<reference evidence="1" key="2">
    <citation type="submission" date="2020-08" db="EMBL/GenBank/DDBJ databases">
        <authorList>
            <person name="Shumante A."/>
            <person name="Zimin A.V."/>
            <person name="Puiu D."/>
            <person name="Salzberg S.L."/>
        </authorList>
    </citation>
    <scope>NUCLEOTIDE SEQUENCE</scope>
    <source>
        <strain evidence="1">WC2-LM</strain>
        <tissue evidence="1">Liver</tissue>
    </source>
</reference>
<dbReference type="Proteomes" id="UP000335636">
    <property type="component" value="Unassembled WGS sequence"/>
</dbReference>
<dbReference type="GO" id="GO:0003723">
    <property type="term" value="F:RNA binding"/>
    <property type="evidence" value="ECO:0007669"/>
    <property type="project" value="InterPro"/>
</dbReference>
<accession>A0A5E4DCD4</accession>
<keyword evidence="3" id="KW-1185">Reference proteome</keyword>
<dbReference type="Proteomes" id="UP000662637">
    <property type="component" value="Unassembled WGS sequence"/>
</dbReference>
<dbReference type="Gene3D" id="3.30.1370.10">
    <property type="entry name" value="K Homology domain, type 1"/>
    <property type="match status" value="1"/>
</dbReference>
<dbReference type="AlphaFoldDB" id="A0A5E4DCD4"/>
<name>A0A5E4DCD4_MARMO</name>
<evidence type="ECO:0000313" key="1">
    <source>
        <dbReference type="EMBL" id="KAF7461087.1"/>
    </source>
</evidence>
<evidence type="ECO:0000313" key="2">
    <source>
        <dbReference type="EMBL" id="VTJ90792.1"/>
    </source>
</evidence>
<dbReference type="EMBL" id="WJEC01008724">
    <property type="protein sequence ID" value="KAF7461087.1"/>
    <property type="molecule type" value="Genomic_DNA"/>
</dbReference>
<organism evidence="2 3">
    <name type="scientific">Marmota monax</name>
    <name type="common">Woodchuck</name>
    <dbReference type="NCBI Taxonomy" id="9995"/>
    <lineage>
        <taxon>Eukaryota</taxon>
        <taxon>Metazoa</taxon>
        <taxon>Chordata</taxon>
        <taxon>Craniata</taxon>
        <taxon>Vertebrata</taxon>
        <taxon>Euteleostomi</taxon>
        <taxon>Mammalia</taxon>
        <taxon>Eutheria</taxon>
        <taxon>Euarchontoglires</taxon>
        <taxon>Glires</taxon>
        <taxon>Rodentia</taxon>
        <taxon>Sciuromorpha</taxon>
        <taxon>Sciuridae</taxon>
        <taxon>Xerinae</taxon>
        <taxon>Marmotini</taxon>
        <taxon>Marmota</taxon>
    </lineage>
</organism>
<dbReference type="EMBL" id="CABDUW010005097">
    <property type="protein sequence ID" value="VTJ90792.1"/>
    <property type="molecule type" value="Genomic_DNA"/>
</dbReference>
<dbReference type="InterPro" id="IPR036612">
    <property type="entry name" value="KH_dom_type_1_sf"/>
</dbReference>
<gene>
    <name evidence="1" type="ORF">GHT09_016922</name>
    <name evidence="2" type="ORF">MONAX_5E020255</name>
</gene>
<sequence>MHEESGAHINISKGNCPGRIITLAGPANTIFTAFAVIMDKPEEDFSSSMTNSTAAS</sequence>
<dbReference type="SUPFAM" id="SSF54791">
    <property type="entry name" value="Eukaryotic type KH-domain (KH-domain type I)"/>
    <property type="match status" value="1"/>
</dbReference>
<proteinExistence type="predicted"/>
<evidence type="ECO:0008006" key="4">
    <source>
        <dbReference type="Google" id="ProtNLM"/>
    </source>
</evidence>
<evidence type="ECO:0000313" key="3">
    <source>
        <dbReference type="Proteomes" id="UP000335636"/>
    </source>
</evidence>
<protein>
    <recommendedName>
        <fullName evidence="4">K Homology domain-containing protein</fullName>
    </recommendedName>
</protein>
<reference evidence="2 3" key="1">
    <citation type="submission" date="2019-04" db="EMBL/GenBank/DDBJ databases">
        <authorList>
            <person name="Alioto T."/>
            <person name="Alioto T."/>
        </authorList>
    </citation>
    <scope>NUCLEOTIDE SEQUENCE [LARGE SCALE GENOMIC DNA]</scope>
</reference>